<dbReference type="InterPro" id="IPR046482">
    <property type="entry name" value="DUF6575"/>
</dbReference>
<gene>
    <name evidence="2" type="ORF">SDC9_25006</name>
</gene>
<feature type="domain" description="DUF6575" evidence="1">
    <location>
        <begin position="25"/>
        <end position="117"/>
    </location>
</feature>
<evidence type="ECO:0000259" key="1">
    <source>
        <dbReference type="Pfam" id="PF20215"/>
    </source>
</evidence>
<dbReference type="EMBL" id="VSSQ01000123">
    <property type="protein sequence ID" value="MPL79131.1"/>
    <property type="molecule type" value="Genomic_DNA"/>
</dbReference>
<protein>
    <recommendedName>
        <fullName evidence="1">DUF6575 domain-containing protein</fullName>
    </recommendedName>
</protein>
<sequence>MKTISGFTIQFDFGNLTKVSDLIYFDGPLLSHYMSSKGENYLFYWVDVDDIYNRWLVVRTDIVTIQQYLDKKISLYTVMSTPNDGFLYMVDIDANASYHNIRLIQVDSLPEDYLPGQDSFYAFEPSDDIDLAAISQKYSCGILELHIDGRDVKYGSIPLQKLAPIIPKIEDIRKTLSAKYIKLVRQSLTSKKDESKQNITRALYLDTQYEYMCSMTGSIRMILKPLNQQISFTKTYADSFAEELIKLFESGYKKEDITCFSKIYDKSIIKKYNDFIYYLNGENLSFGMKWCNVNAGIALQQKIGLKDTEKILTNLSDFEFNDKEDIVVKGCFYSLNVKSGSYSFESAEGDDFKSTGYLDKARRELAQTITFNKTYQVVIERKIAEQIGSKEKKEDTIVSITEVPEE</sequence>
<comment type="caution">
    <text evidence="2">The sequence shown here is derived from an EMBL/GenBank/DDBJ whole genome shotgun (WGS) entry which is preliminary data.</text>
</comment>
<evidence type="ECO:0000313" key="2">
    <source>
        <dbReference type="EMBL" id="MPL79131.1"/>
    </source>
</evidence>
<organism evidence="2">
    <name type="scientific">bioreactor metagenome</name>
    <dbReference type="NCBI Taxonomy" id="1076179"/>
    <lineage>
        <taxon>unclassified sequences</taxon>
        <taxon>metagenomes</taxon>
        <taxon>ecological metagenomes</taxon>
    </lineage>
</organism>
<accession>A0A644UJR4</accession>
<name>A0A644UJR4_9ZZZZ</name>
<proteinExistence type="predicted"/>
<dbReference type="AlphaFoldDB" id="A0A644UJR4"/>
<reference evidence="2" key="1">
    <citation type="submission" date="2019-08" db="EMBL/GenBank/DDBJ databases">
        <authorList>
            <person name="Kucharzyk K."/>
            <person name="Murdoch R.W."/>
            <person name="Higgins S."/>
            <person name="Loffler F."/>
        </authorList>
    </citation>
    <scope>NUCLEOTIDE SEQUENCE</scope>
</reference>
<dbReference type="Pfam" id="PF20215">
    <property type="entry name" value="DUF6575"/>
    <property type="match status" value="1"/>
</dbReference>